<dbReference type="PANTHER" id="PTHR43133:SF46">
    <property type="entry name" value="RNA POLYMERASE SIGMA-70 FACTOR ECF SUBFAMILY"/>
    <property type="match status" value="1"/>
</dbReference>
<dbReference type="SUPFAM" id="SSF88659">
    <property type="entry name" value="Sigma3 and sigma4 domains of RNA polymerase sigma factors"/>
    <property type="match status" value="1"/>
</dbReference>
<evidence type="ECO:0000259" key="6">
    <source>
        <dbReference type="Pfam" id="PF08281"/>
    </source>
</evidence>
<keyword evidence="4" id="KW-0804">Transcription</keyword>
<evidence type="ECO:0000256" key="1">
    <source>
        <dbReference type="ARBA" id="ARBA00010641"/>
    </source>
</evidence>
<dbReference type="InterPro" id="IPR007627">
    <property type="entry name" value="RNA_pol_sigma70_r2"/>
</dbReference>
<dbReference type="NCBIfam" id="TIGR02985">
    <property type="entry name" value="Sig70_bacteroi1"/>
    <property type="match status" value="1"/>
</dbReference>
<dbReference type="Proteomes" id="UP001566204">
    <property type="component" value="Unassembled WGS sequence"/>
</dbReference>
<dbReference type="CDD" id="cd06171">
    <property type="entry name" value="Sigma70_r4"/>
    <property type="match status" value="1"/>
</dbReference>
<dbReference type="Pfam" id="PF08281">
    <property type="entry name" value="Sigma70_r4_2"/>
    <property type="match status" value="1"/>
</dbReference>
<evidence type="ECO:0000256" key="2">
    <source>
        <dbReference type="ARBA" id="ARBA00023015"/>
    </source>
</evidence>
<accession>A0ABV4HB05</accession>
<dbReference type="InterPro" id="IPR013325">
    <property type="entry name" value="RNA_pol_sigma_r2"/>
</dbReference>
<evidence type="ECO:0000256" key="3">
    <source>
        <dbReference type="ARBA" id="ARBA00023082"/>
    </source>
</evidence>
<feature type="domain" description="RNA polymerase sigma factor 70 region 4 type 2" evidence="6">
    <location>
        <begin position="118"/>
        <end position="161"/>
    </location>
</feature>
<evidence type="ECO:0000313" key="8">
    <source>
        <dbReference type="Proteomes" id="UP001566204"/>
    </source>
</evidence>
<gene>
    <name evidence="7" type="ORF">ABTW24_03995</name>
</gene>
<reference evidence="7 8" key="1">
    <citation type="submission" date="2024-06" db="EMBL/GenBank/DDBJ databases">
        <title>Soil Sphingobacterium thalpophilum.</title>
        <authorList>
            <person name="Yang J."/>
            <person name="Li J."/>
        </authorList>
    </citation>
    <scope>NUCLEOTIDE SEQUENCE [LARGE SCALE GENOMIC DNA]</scope>
    <source>
        <strain evidence="7 8">22g91tb</strain>
    </source>
</reference>
<keyword evidence="8" id="KW-1185">Reference proteome</keyword>
<feature type="domain" description="RNA polymerase sigma-70 region 2" evidence="5">
    <location>
        <begin position="18"/>
        <end position="84"/>
    </location>
</feature>
<dbReference type="Gene3D" id="1.10.1740.10">
    <property type="match status" value="1"/>
</dbReference>
<dbReference type="InterPro" id="IPR013249">
    <property type="entry name" value="RNA_pol_sigma70_r4_t2"/>
</dbReference>
<dbReference type="InterPro" id="IPR014327">
    <property type="entry name" value="RNA_pol_sigma70_bacteroid"/>
</dbReference>
<dbReference type="RefSeq" id="WP_282638431.1">
    <property type="nucleotide sequence ID" value="NZ_JALHSB010000012.1"/>
</dbReference>
<protein>
    <submittedName>
        <fullName evidence="7">RNA polymerase sigma-70 factor</fullName>
    </submittedName>
</protein>
<dbReference type="Pfam" id="PF04542">
    <property type="entry name" value="Sigma70_r2"/>
    <property type="match status" value="1"/>
</dbReference>
<evidence type="ECO:0000259" key="5">
    <source>
        <dbReference type="Pfam" id="PF04542"/>
    </source>
</evidence>
<dbReference type="PANTHER" id="PTHR43133">
    <property type="entry name" value="RNA POLYMERASE ECF-TYPE SIGMA FACTO"/>
    <property type="match status" value="1"/>
</dbReference>
<comment type="caution">
    <text evidence="7">The sequence shown here is derived from an EMBL/GenBank/DDBJ whole genome shotgun (WGS) entry which is preliminary data.</text>
</comment>
<dbReference type="Gene3D" id="1.10.10.10">
    <property type="entry name" value="Winged helix-like DNA-binding domain superfamily/Winged helix DNA-binding domain"/>
    <property type="match status" value="1"/>
</dbReference>
<dbReference type="InterPro" id="IPR039425">
    <property type="entry name" value="RNA_pol_sigma-70-like"/>
</dbReference>
<dbReference type="InterPro" id="IPR013324">
    <property type="entry name" value="RNA_pol_sigma_r3/r4-like"/>
</dbReference>
<proteinExistence type="inferred from homology"/>
<dbReference type="NCBIfam" id="TIGR02937">
    <property type="entry name" value="sigma70-ECF"/>
    <property type="match status" value="1"/>
</dbReference>
<comment type="similarity">
    <text evidence="1">Belongs to the sigma-70 factor family. ECF subfamily.</text>
</comment>
<dbReference type="InterPro" id="IPR036388">
    <property type="entry name" value="WH-like_DNA-bd_sf"/>
</dbReference>
<organism evidence="7 8">
    <name type="scientific">Sphingobacterium thalpophilum</name>
    <dbReference type="NCBI Taxonomy" id="259"/>
    <lineage>
        <taxon>Bacteria</taxon>
        <taxon>Pseudomonadati</taxon>
        <taxon>Bacteroidota</taxon>
        <taxon>Sphingobacteriia</taxon>
        <taxon>Sphingobacteriales</taxon>
        <taxon>Sphingobacteriaceae</taxon>
        <taxon>Sphingobacterium</taxon>
    </lineage>
</organism>
<sequence>MSIVDELKNDNQYALKELFDCYGQDVYRVAFRIVNDQFDAEDIVQEVFLKIWKVRSTLDADGRIWSLLYIMTKRLALNSLRDRAILASIDTDLADNVVIGTSAESSIHVLEINSLEKRIVRMLPRQQQQVYLLSREEGLSYKEIAERLNISPNTVRNHIVQCLKFFKKTFQKYGYHLILFFSFLH</sequence>
<evidence type="ECO:0000313" key="7">
    <source>
        <dbReference type="EMBL" id="MEZ0450751.1"/>
    </source>
</evidence>
<keyword evidence="3" id="KW-0731">Sigma factor</keyword>
<dbReference type="EMBL" id="JBEOQB010000001">
    <property type="protein sequence ID" value="MEZ0450751.1"/>
    <property type="molecule type" value="Genomic_DNA"/>
</dbReference>
<name>A0ABV4HB05_9SPHI</name>
<dbReference type="InterPro" id="IPR014284">
    <property type="entry name" value="RNA_pol_sigma-70_dom"/>
</dbReference>
<evidence type="ECO:0000256" key="4">
    <source>
        <dbReference type="ARBA" id="ARBA00023163"/>
    </source>
</evidence>
<keyword evidence="2" id="KW-0805">Transcription regulation</keyword>
<dbReference type="SUPFAM" id="SSF88946">
    <property type="entry name" value="Sigma2 domain of RNA polymerase sigma factors"/>
    <property type="match status" value="1"/>
</dbReference>